<dbReference type="VEuPathDB" id="FungiDB:Malapachy_4034"/>
<dbReference type="Gene3D" id="1.25.40.10">
    <property type="entry name" value="Tetratricopeptide repeat domain"/>
    <property type="match status" value="1"/>
</dbReference>
<dbReference type="PROSITE" id="PS50005">
    <property type="entry name" value="TPR"/>
    <property type="match status" value="3"/>
</dbReference>
<evidence type="ECO:0000256" key="4">
    <source>
        <dbReference type="ARBA" id="ARBA00022737"/>
    </source>
</evidence>
<dbReference type="Proteomes" id="UP000037751">
    <property type="component" value="Unassembled WGS sequence"/>
</dbReference>
<dbReference type="SUPFAM" id="SSF48452">
    <property type="entry name" value="TPR-like"/>
    <property type="match status" value="1"/>
</dbReference>
<evidence type="ECO:0000256" key="7">
    <source>
        <dbReference type="SAM" id="Coils"/>
    </source>
</evidence>
<dbReference type="InterPro" id="IPR019734">
    <property type="entry name" value="TPR_rpt"/>
</dbReference>
<dbReference type="GO" id="GO:0005778">
    <property type="term" value="C:peroxisomal membrane"/>
    <property type="evidence" value="ECO:0007669"/>
    <property type="project" value="TreeGrafter"/>
</dbReference>
<feature type="coiled-coil region" evidence="7">
    <location>
        <begin position="204"/>
        <end position="257"/>
    </location>
</feature>
<dbReference type="InterPro" id="IPR011990">
    <property type="entry name" value="TPR-like_helical_dom_sf"/>
</dbReference>
<feature type="repeat" description="TPR" evidence="6">
    <location>
        <begin position="407"/>
        <end position="440"/>
    </location>
</feature>
<evidence type="ECO:0000256" key="3">
    <source>
        <dbReference type="ARBA" id="ARBA00022490"/>
    </source>
</evidence>
<feature type="repeat" description="TPR" evidence="6">
    <location>
        <begin position="551"/>
        <end position="584"/>
    </location>
</feature>
<keyword evidence="9" id="KW-0675">Receptor</keyword>
<dbReference type="GeneID" id="28730365"/>
<feature type="region of interest" description="Disordered" evidence="8">
    <location>
        <begin position="27"/>
        <end position="61"/>
    </location>
</feature>
<keyword evidence="4" id="KW-0677">Repeat</keyword>
<dbReference type="GO" id="GO:0005829">
    <property type="term" value="C:cytosol"/>
    <property type="evidence" value="ECO:0007669"/>
    <property type="project" value="TreeGrafter"/>
</dbReference>
<evidence type="ECO:0000256" key="2">
    <source>
        <dbReference type="ARBA" id="ARBA00005348"/>
    </source>
</evidence>
<dbReference type="PANTHER" id="PTHR10130:SF9">
    <property type="entry name" value="PEROXISOMAL TARGETING SIGNAL RECEPTOR"/>
    <property type="match status" value="1"/>
</dbReference>
<accession>A0A0M8MU85</accession>
<sequence>MAFQSMLSGAECSASNNTLSQFLKHTQTDRSLQQDAMQGQPGLATRPGFRTRPGPGGAAGDMEAFMRQRDAPGMPFDMQAMRAEMDSMRAGLGGPQQLRQPSGGAPNAWAQEMQQHAPAKAGMGASTGWSEQFQHGVPAGGAGPMSSMMREDGIPARHGMYGGSGAGMYMGAGPMGMRSFMPRPPMAQETHTSTMPDRIVELDQAKWDEQFRKLEEEAAAAEAQTADAKGKGKEALTEEEEQGLKELEEMRARLHDEVQDDNPRFEELWNALKDPSVLEKSDDLAKWEEKLMEAIAAEDPLNSTHPGGGLGPGALGLEELDGLDETEARLRRELGDVDENGFPLLGTYQFDETNPYIDHKTPYAEGMRLVENNGSLTDAALLFEAAAQRDAEQVAGDELELTRAERSRAWQRLGECHAMNEHEEKAIQALEEALRIDANNLEAYMSLSVSYINEGYDQAANNTLLRYIARSHPHIAPHSEFPTLKDEAVNPWARLNYVRELFLKAARENAAQGRMDPDIQIGLGLLFYSSSSYDQAKDCFQAALESRPNDWQLWNRLGATLANGGNPEMATEAYHKALELRPTFTRAIYNLSVSCLNLGAHHEAAEHLLSALTLQRSQPIPDAPEGTNHMPPLSHVQESESLWNTLRSIMVIMNRMDLANQCHVGSDLAPFRQAGFEF</sequence>
<evidence type="ECO:0000256" key="6">
    <source>
        <dbReference type="PROSITE-ProRule" id="PRU00339"/>
    </source>
</evidence>
<feature type="repeat" description="TPR" evidence="6">
    <location>
        <begin position="517"/>
        <end position="550"/>
    </location>
</feature>
<dbReference type="InterPro" id="IPR024111">
    <property type="entry name" value="PEX5/PEX5L"/>
</dbReference>
<evidence type="ECO:0000313" key="10">
    <source>
        <dbReference type="Proteomes" id="UP000037751"/>
    </source>
</evidence>
<protein>
    <submittedName>
        <fullName evidence="9">Peroxisomal targeting signal-1 receptor</fullName>
    </submittedName>
</protein>
<dbReference type="PANTHER" id="PTHR10130">
    <property type="entry name" value="PEROXISOMAL TARGETING SIGNAL 1 RECEPTOR PEX5"/>
    <property type="match status" value="1"/>
</dbReference>
<comment type="subcellular location">
    <subcellularLocation>
        <location evidence="1">Cytoplasm</location>
    </subcellularLocation>
</comment>
<dbReference type="STRING" id="77020.A0A0M8MU85"/>
<evidence type="ECO:0000256" key="1">
    <source>
        <dbReference type="ARBA" id="ARBA00004496"/>
    </source>
</evidence>
<dbReference type="Pfam" id="PF13181">
    <property type="entry name" value="TPR_8"/>
    <property type="match status" value="2"/>
</dbReference>
<dbReference type="AlphaFoldDB" id="A0A0M8MU85"/>
<organism evidence="9 10">
    <name type="scientific">Malassezia pachydermatis</name>
    <dbReference type="NCBI Taxonomy" id="77020"/>
    <lineage>
        <taxon>Eukaryota</taxon>
        <taxon>Fungi</taxon>
        <taxon>Dikarya</taxon>
        <taxon>Basidiomycota</taxon>
        <taxon>Ustilaginomycotina</taxon>
        <taxon>Malasseziomycetes</taxon>
        <taxon>Malasseziales</taxon>
        <taxon>Malasseziaceae</taxon>
        <taxon>Malassezia</taxon>
    </lineage>
</organism>
<feature type="compositionally biased region" description="Low complexity" evidence="8">
    <location>
        <begin position="44"/>
        <end position="53"/>
    </location>
</feature>
<dbReference type="GO" id="GO:0016560">
    <property type="term" value="P:protein import into peroxisome matrix, docking"/>
    <property type="evidence" value="ECO:0007669"/>
    <property type="project" value="TreeGrafter"/>
</dbReference>
<comment type="similarity">
    <text evidence="2">Belongs to the peroxisomal targeting signal receptor family.</text>
</comment>
<keyword evidence="7" id="KW-0175">Coiled coil</keyword>
<dbReference type="SMART" id="SM00028">
    <property type="entry name" value="TPR"/>
    <property type="match status" value="4"/>
</dbReference>
<evidence type="ECO:0000313" key="9">
    <source>
        <dbReference type="EMBL" id="KOS14444.1"/>
    </source>
</evidence>
<keyword evidence="10" id="KW-1185">Reference proteome</keyword>
<dbReference type="RefSeq" id="XP_017992076.1">
    <property type="nucleotide sequence ID" value="XM_018138489.1"/>
</dbReference>
<dbReference type="EMBL" id="LGAV01000004">
    <property type="protein sequence ID" value="KOS14444.1"/>
    <property type="molecule type" value="Genomic_DNA"/>
</dbReference>
<gene>
    <name evidence="9" type="ORF">Malapachy_4034</name>
</gene>
<dbReference type="GO" id="GO:0005052">
    <property type="term" value="F:peroxisome matrix targeting signal-1 binding"/>
    <property type="evidence" value="ECO:0007669"/>
    <property type="project" value="TreeGrafter"/>
</dbReference>
<comment type="caution">
    <text evidence="9">The sequence shown here is derived from an EMBL/GenBank/DDBJ whole genome shotgun (WGS) entry which is preliminary data.</text>
</comment>
<keyword evidence="5 6" id="KW-0802">TPR repeat</keyword>
<dbReference type="Pfam" id="PF00515">
    <property type="entry name" value="TPR_1"/>
    <property type="match status" value="1"/>
</dbReference>
<dbReference type="OrthoDB" id="10006023at2759"/>
<evidence type="ECO:0000256" key="5">
    <source>
        <dbReference type="ARBA" id="ARBA00022803"/>
    </source>
</evidence>
<name>A0A0M8MU85_9BASI</name>
<keyword evidence="3" id="KW-0963">Cytoplasm</keyword>
<proteinExistence type="inferred from homology"/>
<evidence type="ECO:0000256" key="8">
    <source>
        <dbReference type="SAM" id="MobiDB-lite"/>
    </source>
</evidence>
<reference evidence="9 10" key="1">
    <citation type="submission" date="2015-07" db="EMBL/GenBank/DDBJ databases">
        <title>Draft Genome Sequence of Malassezia furfur CBS1878 and Malassezia pachydermatis CBS1879.</title>
        <authorList>
            <person name="Triana S."/>
            <person name="Ohm R."/>
            <person name="Gonzalez A."/>
            <person name="DeCock H."/>
            <person name="Restrepo S."/>
            <person name="Celis A."/>
        </authorList>
    </citation>
    <scope>NUCLEOTIDE SEQUENCE [LARGE SCALE GENOMIC DNA]</scope>
    <source>
        <strain evidence="9 10">CBS 1879</strain>
    </source>
</reference>
<feature type="compositionally biased region" description="Polar residues" evidence="8">
    <location>
        <begin position="27"/>
        <end position="37"/>
    </location>
</feature>